<dbReference type="Pfam" id="PF07690">
    <property type="entry name" value="MFS_1"/>
    <property type="match status" value="1"/>
</dbReference>
<feature type="transmembrane region" description="Helical" evidence="6">
    <location>
        <begin position="95"/>
        <end position="116"/>
    </location>
</feature>
<keyword evidence="2" id="KW-1003">Cell membrane</keyword>
<dbReference type="InterPro" id="IPR020846">
    <property type="entry name" value="MFS_dom"/>
</dbReference>
<keyword evidence="4 6" id="KW-1133">Transmembrane helix</keyword>
<dbReference type="InterPro" id="IPR036259">
    <property type="entry name" value="MFS_trans_sf"/>
</dbReference>
<dbReference type="InterPro" id="IPR050189">
    <property type="entry name" value="MFS_Efflux_Transporters"/>
</dbReference>
<dbReference type="PROSITE" id="PS50850">
    <property type="entry name" value="MFS"/>
    <property type="match status" value="1"/>
</dbReference>
<feature type="transmembrane region" description="Helical" evidence="6">
    <location>
        <begin position="128"/>
        <end position="152"/>
    </location>
</feature>
<feature type="transmembrane region" description="Helical" evidence="6">
    <location>
        <begin position="232"/>
        <end position="255"/>
    </location>
</feature>
<feature type="transmembrane region" description="Helical" evidence="6">
    <location>
        <begin position="355"/>
        <end position="376"/>
    </location>
</feature>
<evidence type="ECO:0000256" key="4">
    <source>
        <dbReference type="ARBA" id="ARBA00022989"/>
    </source>
</evidence>
<feature type="transmembrane region" description="Helical" evidence="6">
    <location>
        <begin position="323"/>
        <end position="343"/>
    </location>
</feature>
<dbReference type="PANTHER" id="PTHR43124:SF3">
    <property type="entry name" value="CHLORAMPHENICOL EFFLUX PUMP RV0191"/>
    <property type="match status" value="1"/>
</dbReference>
<feature type="domain" description="Major facilitator superfamily (MFS) profile" evidence="7">
    <location>
        <begin position="4"/>
        <end position="378"/>
    </location>
</feature>
<accession>A0ABY3RZJ8</accession>
<dbReference type="Proteomes" id="UP001199642">
    <property type="component" value="Chromosome"/>
</dbReference>
<gene>
    <name evidence="8" type="ORF">K8F61_12530</name>
</gene>
<protein>
    <submittedName>
        <fullName evidence="8">MFS transporter</fullName>
    </submittedName>
</protein>
<feature type="transmembrane region" description="Helical" evidence="6">
    <location>
        <begin position="203"/>
        <end position="226"/>
    </location>
</feature>
<comment type="subcellular location">
    <subcellularLocation>
        <location evidence="1">Cell membrane</location>
        <topology evidence="1">Multi-pass membrane protein</topology>
    </subcellularLocation>
</comment>
<evidence type="ECO:0000313" key="8">
    <source>
        <dbReference type="EMBL" id="UGS28560.1"/>
    </source>
</evidence>
<evidence type="ECO:0000259" key="7">
    <source>
        <dbReference type="PROSITE" id="PS50850"/>
    </source>
</evidence>
<reference evidence="8 9" key="1">
    <citation type="submission" date="2023-01" db="EMBL/GenBank/DDBJ databases">
        <title>Characterization of estradiol degrading bacteria Microbacterium sp. MZT7 and reveal degrading genes through genome analysis.</title>
        <authorList>
            <person name="Hao P."/>
            <person name="Gao Y."/>
        </authorList>
    </citation>
    <scope>NUCLEOTIDE SEQUENCE [LARGE SCALE GENOMIC DNA]</scope>
    <source>
        <strain evidence="8 9">MZT7</strain>
    </source>
</reference>
<evidence type="ECO:0000313" key="9">
    <source>
        <dbReference type="Proteomes" id="UP001199642"/>
    </source>
</evidence>
<evidence type="ECO:0000256" key="3">
    <source>
        <dbReference type="ARBA" id="ARBA00022692"/>
    </source>
</evidence>
<evidence type="ECO:0000256" key="6">
    <source>
        <dbReference type="SAM" id="Phobius"/>
    </source>
</evidence>
<keyword evidence="9" id="KW-1185">Reference proteome</keyword>
<organism evidence="8 9">
    <name type="scientific">Microbacterium resistens</name>
    <dbReference type="NCBI Taxonomy" id="156977"/>
    <lineage>
        <taxon>Bacteria</taxon>
        <taxon>Bacillati</taxon>
        <taxon>Actinomycetota</taxon>
        <taxon>Actinomycetes</taxon>
        <taxon>Micrococcales</taxon>
        <taxon>Microbacteriaceae</taxon>
        <taxon>Microbacterium</taxon>
    </lineage>
</organism>
<dbReference type="PANTHER" id="PTHR43124">
    <property type="entry name" value="PURINE EFFLUX PUMP PBUE"/>
    <property type="match status" value="1"/>
</dbReference>
<evidence type="ECO:0000256" key="2">
    <source>
        <dbReference type="ARBA" id="ARBA00022475"/>
    </source>
</evidence>
<feature type="transmembrane region" description="Helical" evidence="6">
    <location>
        <begin position="267"/>
        <end position="286"/>
    </location>
</feature>
<sequence length="384" mass="38003">MPFVIPVLALAVFAQGTSEFMLAGLLLDISADLGVSPATAGLLTSAFALGMVVGAPAMALFAVRWHPRRTLLVLLAVFLAAHVCSALAPTFELLLLTRLVAAVSNAGFLAVALGAVRAIVPAALTTRAVSVLLAGTTLATIVGVPAGAALASVLGWRSTFWAVAALCVPALVAIARDRTLVAPGGGASFTLRREVAELHRRPVLGGILLGVLVNAATFGVFTYLGVVAEAAGIVPALVPVLLAAFGVGAFAGVSATGRWAAPRERRWIVTGLWLLGGAWAGFALVAGGPVGVLALTPVCGALSFAVGSAVIGRIVREAAGAPVLGGAFATVALNLGATLGPAVAGAAQDRGGAPAVLLAAALAVGGAALVSPWALAGRRGAREG</sequence>
<keyword evidence="5 6" id="KW-0472">Membrane</keyword>
<dbReference type="InterPro" id="IPR011701">
    <property type="entry name" value="MFS"/>
</dbReference>
<keyword evidence="3 6" id="KW-0812">Transmembrane</keyword>
<proteinExistence type="predicted"/>
<feature type="transmembrane region" description="Helical" evidence="6">
    <location>
        <begin position="292"/>
        <end position="311"/>
    </location>
</feature>
<name>A0ABY3RZJ8_9MICO</name>
<feature type="transmembrane region" description="Helical" evidence="6">
    <location>
        <begin position="70"/>
        <end position="89"/>
    </location>
</feature>
<evidence type="ECO:0000256" key="1">
    <source>
        <dbReference type="ARBA" id="ARBA00004651"/>
    </source>
</evidence>
<dbReference type="CDD" id="cd17324">
    <property type="entry name" value="MFS_NepI_like"/>
    <property type="match status" value="1"/>
</dbReference>
<dbReference type="EMBL" id="CP082781">
    <property type="protein sequence ID" value="UGS28560.1"/>
    <property type="molecule type" value="Genomic_DNA"/>
</dbReference>
<dbReference type="SUPFAM" id="SSF103473">
    <property type="entry name" value="MFS general substrate transporter"/>
    <property type="match status" value="1"/>
</dbReference>
<feature type="transmembrane region" description="Helical" evidence="6">
    <location>
        <begin position="158"/>
        <end position="175"/>
    </location>
</feature>
<evidence type="ECO:0000256" key="5">
    <source>
        <dbReference type="ARBA" id="ARBA00023136"/>
    </source>
</evidence>
<feature type="transmembrane region" description="Helical" evidence="6">
    <location>
        <begin position="38"/>
        <end position="63"/>
    </location>
</feature>
<dbReference type="Gene3D" id="1.20.1250.20">
    <property type="entry name" value="MFS general substrate transporter like domains"/>
    <property type="match status" value="1"/>
</dbReference>